<comment type="caution">
    <text evidence="2">The sequence shown here is derived from an EMBL/GenBank/DDBJ whole genome shotgun (WGS) entry which is preliminary data.</text>
</comment>
<dbReference type="OrthoDB" id="6755130at2759"/>
<dbReference type="EMBL" id="LRGB01002663">
    <property type="protein sequence ID" value="KZS06632.1"/>
    <property type="molecule type" value="Genomic_DNA"/>
</dbReference>
<name>A0A164P9K7_9CRUS</name>
<dbReference type="Proteomes" id="UP000076858">
    <property type="component" value="Unassembled WGS sequence"/>
</dbReference>
<reference evidence="2 3" key="1">
    <citation type="submission" date="2016-03" db="EMBL/GenBank/DDBJ databases">
        <title>EvidentialGene: Evidence-directed Construction of Genes on Genomes.</title>
        <authorList>
            <person name="Gilbert D.G."/>
            <person name="Choi J.-H."/>
            <person name="Mockaitis K."/>
            <person name="Colbourne J."/>
            <person name="Pfrender M."/>
        </authorList>
    </citation>
    <scope>NUCLEOTIDE SEQUENCE [LARGE SCALE GENOMIC DNA]</scope>
    <source>
        <strain evidence="2 3">Xinb3</strain>
        <tissue evidence="2">Complete organism</tissue>
    </source>
</reference>
<evidence type="ECO:0000259" key="1">
    <source>
        <dbReference type="PROSITE" id="PS51634"/>
    </source>
</evidence>
<dbReference type="PROSITE" id="PS51634">
    <property type="entry name" value="CRC"/>
    <property type="match status" value="1"/>
</dbReference>
<keyword evidence="3" id="KW-1185">Reference proteome</keyword>
<organism evidence="2 3">
    <name type="scientific">Daphnia magna</name>
    <dbReference type="NCBI Taxonomy" id="35525"/>
    <lineage>
        <taxon>Eukaryota</taxon>
        <taxon>Metazoa</taxon>
        <taxon>Ecdysozoa</taxon>
        <taxon>Arthropoda</taxon>
        <taxon>Crustacea</taxon>
        <taxon>Branchiopoda</taxon>
        <taxon>Diplostraca</taxon>
        <taxon>Cladocera</taxon>
        <taxon>Anomopoda</taxon>
        <taxon>Daphniidae</taxon>
        <taxon>Daphnia</taxon>
    </lineage>
</organism>
<accession>A0A164P9K7</accession>
<evidence type="ECO:0000313" key="3">
    <source>
        <dbReference type="Proteomes" id="UP000076858"/>
    </source>
</evidence>
<gene>
    <name evidence="2" type="ORF">APZ42_029854</name>
</gene>
<dbReference type="AlphaFoldDB" id="A0A164P9K7"/>
<sequence length="217" mass="24674">MSNHCNCRSTDCKACICFRNKKYCNINCKCHPDRCRNKEMDPNALAAAIANLAANQQRQQQQFQTQQDVLTALTNRLLAAPAVAAPANPIPAPTIRTTLDPDIKYSGSNDESLRNWLQLINRKAPTEGWQDADKRRAAISSLFGKALTWHEEIGLILSLWADWLANLRGTFEIQLIESQWQLLVEERKQSPNEPGSAYVLHKVKICRWELFPLMTEK</sequence>
<protein>
    <recommendedName>
        <fullName evidence="1">CRC domain-containing protein</fullName>
    </recommendedName>
</protein>
<proteinExistence type="predicted"/>
<dbReference type="InterPro" id="IPR005172">
    <property type="entry name" value="CRC"/>
</dbReference>
<evidence type="ECO:0000313" key="2">
    <source>
        <dbReference type="EMBL" id="KZS06632.1"/>
    </source>
</evidence>
<feature type="domain" description="CRC" evidence="1">
    <location>
        <begin position="1"/>
        <end position="40"/>
    </location>
</feature>